<name>A0AAD8Q839_9PEZI</name>
<organism evidence="2 3">
    <name type="scientific">Colletotrichum navitas</name>
    <dbReference type="NCBI Taxonomy" id="681940"/>
    <lineage>
        <taxon>Eukaryota</taxon>
        <taxon>Fungi</taxon>
        <taxon>Dikarya</taxon>
        <taxon>Ascomycota</taxon>
        <taxon>Pezizomycotina</taxon>
        <taxon>Sordariomycetes</taxon>
        <taxon>Hypocreomycetidae</taxon>
        <taxon>Glomerellales</taxon>
        <taxon>Glomerellaceae</taxon>
        <taxon>Colletotrichum</taxon>
        <taxon>Colletotrichum graminicola species complex</taxon>
    </lineage>
</organism>
<sequence>MKFHLTALLIVAVSVLTSAKPHKAPLLGPSGPPLGSTARCSLERWPAAGPITVTNSYIVHAVVDENVARICSRLWHNLSRFASCGAITKPWCDDHSRDDRVKVLNWGFTLTSLCDEGAISSAWFEATRNRYGKIKC</sequence>
<gene>
    <name evidence="2" type="ORF">LY79DRAFT_349626</name>
</gene>
<evidence type="ECO:0000313" key="2">
    <source>
        <dbReference type="EMBL" id="KAK1597592.1"/>
    </source>
</evidence>
<feature type="chain" id="PRO_5042163649" evidence="1">
    <location>
        <begin position="20"/>
        <end position="136"/>
    </location>
</feature>
<evidence type="ECO:0000313" key="3">
    <source>
        <dbReference type="Proteomes" id="UP001230504"/>
    </source>
</evidence>
<protein>
    <submittedName>
        <fullName evidence="2">Uncharacterized protein</fullName>
    </submittedName>
</protein>
<accession>A0AAD8Q839</accession>
<comment type="caution">
    <text evidence="2">The sequence shown here is derived from an EMBL/GenBank/DDBJ whole genome shotgun (WGS) entry which is preliminary data.</text>
</comment>
<dbReference type="Proteomes" id="UP001230504">
    <property type="component" value="Unassembled WGS sequence"/>
</dbReference>
<keyword evidence="1" id="KW-0732">Signal</keyword>
<evidence type="ECO:0000256" key="1">
    <source>
        <dbReference type="SAM" id="SignalP"/>
    </source>
</evidence>
<reference evidence="2" key="1">
    <citation type="submission" date="2021-06" db="EMBL/GenBank/DDBJ databases">
        <title>Comparative genomics, transcriptomics and evolutionary studies reveal genomic signatures of adaptation to plant cell wall in hemibiotrophic fungi.</title>
        <authorList>
            <consortium name="DOE Joint Genome Institute"/>
            <person name="Baroncelli R."/>
            <person name="Diaz J.F."/>
            <person name="Benocci T."/>
            <person name="Peng M."/>
            <person name="Battaglia E."/>
            <person name="Haridas S."/>
            <person name="Andreopoulos W."/>
            <person name="Labutti K."/>
            <person name="Pangilinan J."/>
            <person name="Floch G.L."/>
            <person name="Makela M.R."/>
            <person name="Henrissat B."/>
            <person name="Grigoriev I.V."/>
            <person name="Crouch J.A."/>
            <person name="De Vries R.P."/>
            <person name="Sukno S.A."/>
            <person name="Thon M.R."/>
        </authorList>
    </citation>
    <scope>NUCLEOTIDE SEQUENCE</scope>
    <source>
        <strain evidence="2">CBS 125086</strain>
    </source>
</reference>
<proteinExistence type="predicted"/>
<feature type="signal peptide" evidence="1">
    <location>
        <begin position="1"/>
        <end position="19"/>
    </location>
</feature>
<dbReference type="EMBL" id="JAHLJV010000007">
    <property type="protein sequence ID" value="KAK1597592.1"/>
    <property type="molecule type" value="Genomic_DNA"/>
</dbReference>
<dbReference type="GeneID" id="85436879"/>
<keyword evidence="3" id="KW-1185">Reference proteome</keyword>
<dbReference type="AlphaFoldDB" id="A0AAD8Q839"/>
<dbReference type="RefSeq" id="XP_060418364.1">
    <property type="nucleotide sequence ID" value="XM_060552639.1"/>
</dbReference>